<dbReference type="GO" id="GO:0009117">
    <property type="term" value="P:nucleotide metabolic process"/>
    <property type="evidence" value="ECO:0007669"/>
    <property type="project" value="UniProtKB-KW"/>
</dbReference>
<dbReference type="GO" id="GO:0035870">
    <property type="term" value="F:dITP diphosphatase activity"/>
    <property type="evidence" value="ECO:0007669"/>
    <property type="project" value="UniProtKB-UniRule"/>
</dbReference>
<keyword evidence="7 10" id="KW-0546">Nucleotide metabolism</keyword>
<comment type="catalytic activity">
    <reaction evidence="8 10">
        <text>dITP + H2O = dIMP + diphosphate + H(+)</text>
        <dbReference type="Rhea" id="RHEA:28342"/>
        <dbReference type="ChEBI" id="CHEBI:15377"/>
        <dbReference type="ChEBI" id="CHEBI:15378"/>
        <dbReference type="ChEBI" id="CHEBI:33019"/>
        <dbReference type="ChEBI" id="CHEBI:61194"/>
        <dbReference type="ChEBI" id="CHEBI:61382"/>
        <dbReference type="EC" id="3.6.1.66"/>
    </reaction>
</comment>
<comment type="subunit">
    <text evidence="2 10">Homodimer.</text>
</comment>
<evidence type="ECO:0000256" key="1">
    <source>
        <dbReference type="ARBA" id="ARBA00008023"/>
    </source>
</evidence>
<dbReference type="FunFam" id="3.90.950.10:FF:000001">
    <property type="entry name" value="dITP/XTP pyrophosphatase"/>
    <property type="match status" value="1"/>
</dbReference>
<dbReference type="EC" id="3.6.1.66" evidence="10"/>
<dbReference type="GO" id="GO:0036220">
    <property type="term" value="F:ITP diphosphatase activity"/>
    <property type="evidence" value="ECO:0007669"/>
    <property type="project" value="UniProtKB-UniRule"/>
</dbReference>
<dbReference type="GO" id="GO:0000166">
    <property type="term" value="F:nucleotide binding"/>
    <property type="evidence" value="ECO:0007669"/>
    <property type="project" value="UniProtKB-KW"/>
</dbReference>
<dbReference type="PANTHER" id="PTHR11067:SF9">
    <property type="entry name" value="INOSINE TRIPHOSPHATE PYROPHOSPHATASE"/>
    <property type="match status" value="1"/>
</dbReference>
<dbReference type="Pfam" id="PF01725">
    <property type="entry name" value="Ham1p_like"/>
    <property type="match status" value="1"/>
</dbReference>
<feature type="binding site" evidence="10">
    <location>
        <begin position="8"/>
        <end position="13"/>
    </location>
    <ligand>
        <name>substrate</name>
    </ligand>
</feature>
<evidence type="ECO:0000313" key="13">
    <source>
        <dbReference type="Proteomes" id="UP000469125"/>
    </source>
</evidence>
<feature type="binding site" evidence="10">
    <location>
        <position position="42"/>
    </location>
    <ligand>
        <name>Mg(2+)</name>
        <dbReference type="ChEBI" id="CHEBI:18420"/>
    </ligand>
</feature>
<dbReference type="Gene3D" id="3.90.950.10">
    <property type="match status" value="1"/>
</dbReference>
<feature type="binding site" evidence="10">
    <location>
        <position position="177"/>
    </location>
    <ligand>
        <name>substrate</name>
    </ligand>
</feature>
<comment type="caution">
    <text evidence="12">The sequence shown here is derived from an EMBL/GenBank/DDBJ whole genome shotgun (WGS) entry which is preliminary data.</text>
</comment>
<evidence type="ECO:0000313" key="12">
    <source>
        <dbReference type="EMBL" id="MUK86946.1"/>
    </source>
</evidence>
<dbReference type="InterPro" id="IPR029001">
    <property type="entry name" value="ITPase-like_fam"/>
</dbReference>
<dbReference type="GO" id="GO:0036222">
    <property type="term" value="F:XTP diphosphatase activity"/>
    <property type="evidence" value="ECO:0007669"/>
    <property type="project" value="UniProtKB-UniRule"/>
</dbReference>
<keyword evidence="3 10" id="KW-0479">Metal-binding</keyword>
<evidence type="ECO:0000256" key="3">
    <source>
        <dbReference type="ARBA" id="ARBA00022723"/>
    </source>
</evidence>
<evidence type="ECO:0000256" key="5">
    <source>
        <dbReference type="ARBA" id="ARBA00022801"/>
    </source>
</evidence>
<dbReference type="SUPFAM" id="SSF52972">
    <property type="entry name" value="ITPase-like"/>
    <property type="match status" value="1"/>
</dbReference>
<feature type="binding site" evidence="10">
    <location>
        <position position="71"/>
    </location>
    <ligand>
        <name>Mg(2+)</name>
        <dbReference type="ChEBI" id="CHEBI:18420"/>
    </ligand>
</feature>
<comment type="function">
    <text evidence="10">Pyrophosphatase that catalyzes the hydrolysis of nucleoside triphosphates to their monophosphate derivatives, with a high preference for the non-canonical purine nucleotides XTP (xanthosine triphosphate), dITP (deoxyinosine triphosphate) and ITP. Seems to function as a house-cleaning enzyme that removes non-canonical purine nucleotides from the nucleotide pool, thus preventing their incorporation into DNA/RNA and avoiding chromosomal lesions.</text>
</comment>
<protein>
    <recommendedName>
        <fullName evidence="10">dITP/XTP pyrophosphatase</fullName>
        <ecNumber evidence="10">3.6.1.66</ecNumber>
    </recommendedName>
    <alternativeName>
        <fullName evidence="10">Non-canonical purine NTP pyrophosphatase</fullName>
    </alternativeName>
    <alternativeName>
        <fullName evidence="10">Non-standard purine NTP pyrophosphatase</fullName>
    </alternativeName>
    <alternativeName>
        <fullName evidence="10">Nucleoside-triphosphate diphosphatase</fullName>
    </alternativeName>
    <alternativeName>
        <fullName evidence="10">Nucleoside-triphosphate pyrophosphatase</fullName>
        <shortName evidence="10">NTPase</shortName>
    </alternativeName>
</protein>
<dbReference type="InterPro" id="IPR002637">
    <property type="entry name" value="RdgB/HAM1"/>
</dbReference>
<proteinExistence type="inferred from homology"/>
<dbReference type="GO" id="GO:0046872">
    <property type="term" value="F:metal ion binding"/>
    <property type="evidence" value="ECO:0007669"/>
    <property type="project" value="UniProtKB-KW"/>
</dbReference>
<evidence type="ECO:0000256" key="2">
    <source>
        <dbReference type="ARBA" id="ARBA00011738"/>
    </source>
</evidence>
<dbReference type="HAMAP" id="MF_01405">
    <property type="entry name" value="Non_canon_purine_NTPase"/>
    <property type="match status" value="1"/>
</dbReference>
<dbReference type="GO" id="GO:0017111">
    <property type="term" value="F:ribonucleoside triphosphate phosphatase activity"/>
    <property type="evidence" value="ECO:0007669"/>
    <property type="project" value="InterPro"/>
</dbReference>
<comment type="catalytic activity">
    <reaction evidence="10">
        <text>ITP + H2O = IMP + diphosphate + H(+)</text>
        <dbReference type="Rhea" id="RHEA:29399"/>
        <dbReference type="ChEBI" id="CHEBI:15377"/>
        <dbReference type="ChEBI" id="CHEBI:15378"/>
        <dbReference type="ChEBI" id="CHEBI:33019"/>
        <dbReference type="ChEBI" id="CHEBI:58053"/>
        <dbReference type="ChEBI" id="CHEBI:61402"/>
        <dbReference type="EC" id="3.6.1.66"/>
    </reaction>
</comment>
<dbReference type="RefSeq" id="WP_155666909.1">
    <property type="nucleotide sequence ID" value="NZ_WOCA01000001.1"/>
</dbReference>
<evidence type="ECO:0000256" key="7">
    <source>
        <dbReference type="ARBA" id="ARBA00023080"/>
    </source>
</evidence>
<dbReference type="InterPro" id="IPR020922">
    <property type="entry name" value="dITP/XTP_pyrophosphatase"/>
</dbReference>
<dbReference type="NCBIfam" id="NF011397">
    <property type="entry name" value="PRK14822.1"/>
    <property type="match status" value="1"/>
</dbReference>
<feature type="binding site" evidence="10">
    <location>
        <begin position="182"/>
        <end position="183"/>
    </location>
    <ligand>
        <name>substrate</name>
    </ligand>
</feature>
<evidence type="ECO:0000256" key="11">
    <source>
        <dbReference type="RuleBase" id="RU003781"/>
    </source>
</evidence>
<keyword evidence="5 10" id="KW-0378">Hydrolase</keyword>
<keyword evidence="13" id="KW-1185">Reference proteome</keyword>
<dbReference type="GO" id="GO:0005829">
    <property type="term" value="C:cytosol"/>
    <property type="evidence" value="ECO:0007669"/>
    <property type="project" value="TreeGrafter"/>
</dbReference>
<comment type="catalytic activity">
    <reaction evidence="9 10">
        <text>XTP + H2O = XMP + diphosphate + H(+)</text>
        <dbReference type="Rhea" id="RHEA:28610"/>
        <dbReference type="ChEBI" id="CHEBI:15377"/>
        <dbReference type="ChEBI" id="CHEBI:15378"/>
        <dbReference type="ChEBI" id="CHEBI:33019"/>
        <dbReference type="ChEBI" id="CHEBI:57464"/>
        <dbReference type="ChEBI" id="CHEBI:61314"/>
        <dbReference type="EC" id="3.6.1.66"/>
    </reaction>
</comment>
<dbReference type="Proteomes" id="UP000469125">
    <property type="component" value="Unassembled WGS sequence"/>
</dbReference>
<gene>
    <name evidence="12" type="ORF">GMD78_00825</name>
</gene>
<dbReference type="EMBL" id="WOCA01000001">
    <property type="protein sequence ID" value="MUK86946.1"/>
    <property type="molecule type" value="Genomic_DNA"/>
</dbReference>
<evidence type="ECO:0000256" key="6">
    <source>
        <dbReference type="ARBA" id="ARBA00022842"/>
    </source>
</evidence>
<feature type="active site" description="Proton acceptor" evidence="10">
    <location>
        <position position="71"/>
    </location>
</feature>
<comment type="cofactor">
    <cofactor evidence="10">
        <name>Mg(2+)</name>
        <dbReference type="ChEBI" id="CHEBI:18420"/>
    </cofactor>
    <text evidence="10">Binds 1 Mg(2+) ion per subunit.</text>
</comment>
<name>A0A6N8FE55_9BACI</name>
<accession>A0A6N8FE55</accession>
<evidence type="ECO:0000256" key="10">
    <source>
        <dbReference type="HAMAP-Rule" id="MF_01405"/>
    </source>
</evidence>
<dbReference type="GO" id="GO:0009146">
    <property type="term" value="P:purine nucleoside triphosphate catabolic process"/>
    <property type="evidence" value="ECO:0007669"/>
    <property type="project" value="UniProtKB-UniRule"/>
</dbReference>
<dbReference type="CDD" id="cd00515">
    <property type="entry name" value="HAM1"/>
    <property type="match status" value="1"/>
</dbReference>
<feature type="binding site" evidence="10">
    <location>
        <begin position="154"/>
        <end position="157"/>
    </location>
    <ligand>
        <name>substrate</name>
    </ligand>
</feature>
<keyword evidence="6 10" id="KW-0460">Magnesium</keyword>
<dbReference type="AlphaFoldDB" id="A0A6N8FE55"/>
<evidence type="ECO:0000256" key="9">
    <source>
        <dbReference type="ARBA" id="ARBA00052017"/>
    </source>
</evidence>
<dbReference type="PANTHER" id="PTHR11067">
    <property type="entry name" value="INOSINE TRIPHOSPHATE PYROPHOSPHATASE/HAM1 PROTEIN"/>
    <property type="match status" value="1"/>
</dbReference>
<reference evidence="12 13" key="1">
    <citation type="submission" date="2019-11" db="EMBL/GenBank/DDBJ databases">
        <authorList>
            <person name="Li X."/>
        </authorList>
    </citation>
    <scope>NUCLEOTIDE SEQUENCE [LARGE SCALE GENOMIC DNA]</scope>
    <source>
        <strain evidence="12 13">L9</strain>
    </source>
</reference>
<keyword evidence="4 10" id="KW-0547">Nucleotide-binding</keyword>
<feature type="binding site" evidence="10">
    <location>
        <position position="72"/>
    </location>
    <ligand>
        <name>substrate</name>
    </ligand>
</feature>
<sequence>MKKVVIATKNKGKALEFKSLFKKYNIEAISLLELEKEVPDVEETGTTFQENAALKAEEIANLLNTPVLADDSGLEIDALDGRPGIFSARYAGEQKDDQANIDKVLKELKEVPEKGRSARFVCVLAIAIPGEETIFRTGYCEGEINTEQKGDNGFGYDPIFIPNGYELTMAELEPEEKNSISHRKNAIIQLEDWLKTM</sequence>
<dbReference type="NCBIfam" id="TIGR00042">
    <property type="entry name" value="RdgB/HAM1 family non-canonical purine NTP pyrophosphatase"/>
    <property type="match status" value="1"/>
</dbReference>
<evidence type="ECO:0000256" key="8">
    <source>
        <dbReference type="ARBA" id="ARBA00051875"/>
    </source>
</evidence>
<comment type="similarity">
    <text evidence="1 10 11">Belongs to the HAM1 NTPase family.</text>
</comment>
<organism evidence="12 13">
    <name type="scientific">Ornithinibacillus caprae</name>
    <dbReference type="NCBI Taxonomy" id="2678566"/>
    <lineage>
        <taxon>Bacteria</taxon>
        <taxon>Bacillati</taxon>
        <taxon>Bacillota</taxon>
        <taxon>Bacilli</taxon>
        <taxon>Bacillales</taxon>
        <taxon>Bacillaceae</taxon>
        <taxon>Ornithinibacillus</taxon>
    </lineage>
</organism>
<evidence type="ECO:0000256" key="4">
    <source>
        <dbReference type="ARBA" id="ARBA00022741"/>
    </source>
</evidence>